<keyword evidence="3" id="KW-1185">Reference proteome</keyword>
<sequence>MWAPGPAMIRSQTAPLPPHPTPLSAGLIDAHQAAACRELARSARTPKPRNRNAENEQQQCTETFLVPMAPPCCQDPVSNLSH</sequence>
<evidence type="ECO:0000313" key="3">
    <source>
        <dbReference type="Proteomes" id="UP001152622"/>
    </source>
</evidence>
<dbReference type="AlphaFoldDB" id="A0A9Q1FV20"/>
<accession>A0A9Q1FV20</accession>
<dbReference type="Proteomes" id="UP001152622">
    <property type="component" value="Chromosome 3"/>
</dbReference>
<reference evidence="2" key="1">
    <citation type="journal article" date="2023" name="Science">
        <title>Genome structures resolve the early diversification of teleost fishes.</title>
        <authorList>
            <person name="Parey E."/>
            <person name="Louis A."/>
            <person name="Montfort J."/>
            <person name="Bouchez O."/>
            <person name="Roques C."/>
            <person name="Iampietro C."/>
            <person name="Lluch J."/>
            <person name="Castinel A."/>
            <person name="Donnadieu C."/>
            <person name="Desvignes T."/>
            <person name="Floi Bucao C."/>
            <person name="Jouanno E."/>
            <person name="Wen M."/>
            <person name="Mejri S."/>
            <person name="Dirks R."/>
            <person name="Jansen H."/>
            <person name="Henkel C."/>
            <person name="Chen W.J."/>
            <person name="Zahm M."/>
            <person name="Cabau C."/>
            <person name="Klopp C."/>
            <person name="Thompson A.W."/>
            <person name="Robinson-Rechavi M."/>
            <person name="Braasch I."/>
            <person name="Lecointre G."/>
            <person name="Bobe J."/>
            <person name="Postlethwait J.H."/>
            <person name="Berthelot C."/>
            <person name="Roest Crollius H."/>
            <person name="Guiguen Y."/>
        </authorList>
    </citation>
    <scope>NUCLEOTIDE SEQUENCE</scope>
    <source>
        <strain evidence="2">WJC10195</strain>
    </source>
</reference>
<evidence type="ECO:0000313" key="2">
    <source>
        <dbReference type="EMBL" id="KAJ8368032.1"/>
    </source>
</evidence>
<dbReference type="EMBL" id="JAINUF010000003">
    <property type="protein sequence ID" value="KAJ8368032.1"/>
    <property type="molecule type" value="Genomic_DNA"/>
</dbReference>
<comment type="caution">
    <text evidence="2">The sequence shown here is derived from an EMBL/GenBank/DDBJ whole genome shotgun (WGS) entry which is preliminary data.</text>
</comment>
<protein>
    <submittedName>
        <fullName evidence="2">Uncharacterized protein</fullName>
    </submittedName>
</protein>
<proteinExistence type="predicted"/>
<evidence type="ECO:0000256" key="1">
    <source>
        <dbReference type="SAM" id="MobiDB-lite"/>
    </source>
</evidence>
<name>A0A9Q1FV20_SYNKA</name>
<organism evidence="2 3">
    <name type="scientific">Synaphobranchus kaupii</name>
    <name type="common">Kaup's arrowtooth eel</name>
    <dbReference type="NCBI Taxonomy" id="118154"/>
    <lineage>
        <taxon>Eukaryota</taxon>
        <taxon>Metazoa</taxon>
        <taxon>Chordata</taxon>
        <taxon>Craniata</taxon>
        <taxon>Vertebrata</taxon>
        <taxon>Euteleostomi</taxon>
        <taxon>Actinopterygii</taxon>
        <taxon>Neopterygii</taxon>
        <taxon>Teleostei</taxon>
        <taxon>Anguilliformes</taxon>
        <taxon>Synaphobranchidae</taxon>
        <taxon>Synaphobranchus</taxon>
    </lineage>
</organism>
<feature type="region of interest" description="Disordered" evidence="1">
    <location>
        <begin position="1"/>
        <end position="23"/>
    </location>
</feature>
<gene>
    <name evidence="2" type="ORF">SKAU_G00080600</name>
</gene>